<dbReference type="OrthoDB" id="5187599at2"/>
<keyword evidence="4 6" id="KW-0378">Hydrolase</keyword>
<keyword evidence="3 6" id="KW-0479">Metal-binding</keyword>
<comment type="subcellular location">
    <subcellularLocation>
        <location evidence="6">Cytoplasm</location>
    </subcellularLocation>
</comment>
<dbReference type="InterPro" id="IPR008162">
    <property type="entry name" value="Pyrophosphatase"/>
</dbReference>
<feature type="binding site" evidence="6">
    <location>
        <position position="103"/>
    </location>
    <ligand>
        <name>Mg(2+)</name>
        <dbReference type="ChEBI" id="CHEBI:18420"/>
        <label>1</label>
    </ligand>
</feature>
<feature type="binding site" evidence="6">
    <location>
        <position position="56"/>
    </location>
    <ligand>
        <name>substrate</name>
    </ligand>
</feature>
<dbReference type="SUPFAM" id="SSF50324">
    <property type="entry name" value="Inorganic pyrophosphatase"/>
    <property type="match status" value="1"/>
</dbReference>
<keyword evidence="5 6" id="KW-0460">Magnesium</keyword>
<dbReference type="HAMAP" id="MF_00209">
    <property type="entry name" value="Inorganic_PPase"/>
    <property type="match status" value="1"/>
</dbReference>
<comment type="cofactor">
    <cofactor evidence="1 6">
        <name>Mg(2+)</name>
        <dbReference type="ChEBI" id="CHEBI:18420"/>
    </cofactor>
</comment>
<gene>
    <name evidence="6 7" type="primary">ppa</name>
    <name evidence="7" type="ordered locus">BUAP5A_087</name>
</gene>
<dbReference type="Pfam" id="PF00719">
    <property type="entry name" value="Pyrophosphatase"/>
    <property type="match status" value="1"/>
</dbReference>
<comment type="catalytic activity">
    <reaction evidence="6">
        <text>diphosphate + H2O = 2 phosphate + H(+)</text>
        <dbReference type="Rhea" id="RHEA:24576"/>
        <dbReference type="ChEBI" id="CHEBI:15377"/>
        <dbReference type="ChEBI" id="CHEBI:15378"/>
        <dbReference type="ChEBI" id="CHEBI:33019"/>
        <dbReference type="ChEBI" id="CHEBI:43474"/>
        <dbReference type="EC" id="3.6.1.1"/>
    </reaction>
</comment>
<protein>
    <recommendedName>
        <fullName evidence="6">Inorganic pyrophosphatase</fullName>
        <ecNumber evidence="6">3.6.1.1</ecNumber>
    </recommendedName>
    <alternativeName>
        <fullName evidence="6">Pyrophosphate phospho-hydrolase</fullName>
        <shortName evidence="6">PPase</shortName>
    </alternativeName>
</protein>
<evidence type="ECO:0000256" key="1">
    <source>
        <dbReference type="ARBA" id="ARBA00001946"/>
    </source>
</evidence>
<dbReference type="EMBL" id="CP001161">
    <property type="protein sequence ID" value="ACL30464.1"/>
    <property type="molecule type" value="Genomic_DNA"/>
</dbReference>
<dbReference type="NCBIfam" id="NF002317">
    <property type="entry name" value="PRK01250.1"/>
    <property type="match status" value="1"/>
</dbReference>
<dbReference type="PANTHER" id="PTHR10286">
    <property type="entry name" value="INORGANIC PYROPHOSPHATASE"/>
    <property type="match status" value="1"/>
</dbReference>
<sequence length="182" mass="20763">MNLNKIVAGDDIPNDIYVIIEISSNSSPIKYEVDKKSGMLFVDRFIPTPMFYPCNYGYINHTLSLDGDPLDVLVPSHYPIKSSCVIHCKPIGILNMQDESGDDAKIIAVPKSKICQEYKNINDISDISELLKKQITHFFQNYKTLEKEKWVEIIGWGNCQDAKLEINDAYNRAKKNSIFLNK</sequence>
<feature type="binding site" evidence="6">
    <location>
        <position position="30"/>
    </location>
    <ligand>
        <name>substrate</name>
    </ligand>
</feature>
<reference evidence="7 8" key="1">
    <citation type="journal article" date="2009" name="Science">
        <title>The dynamics and time scale of ongoing genomic erosion in symbiotic bacteria.</title>
        <authorList>
            <person name="Moran N.A."/>
            <person name="McLaughlin H.J."/>
            <person name="Sorek R."/>
        </authorList>
    </citation>
    <scope>NUCLEOTIDE SEQUENCE [LARGE SCALE GENOMIC DNA]</scope>
    <source>
        <strain evidence="7 8">5A</strain>
    </source>
</reference>
<dbReference type="GO" id="GO:0005737">
    <property type="term" value="C:cytoplasm"/>
    <property type="evidence" value="ECO:0007669"/>
    <property type="project" value="UniProtKB-SubCell"/>
</dbReference>
<dbReference type="KEGG" id="bap:BUAP5A_087"/>
<dbReference type="FunFam" id="3.90.80.10:FF:000001">
    <property type="entry name" value="Inorganic pyrophosphatase"/>
    <property type="match status" value="1"/>
</dbReference>
<evidence type="ECO:0000313" key="8">
    <source>
        <dbReference type="Proteomes" id="UP000006904"/>
    </source>
</evidence>
<proteinExistence type="inferred from homology"/>
<feature type="binding site" evidence="6">
    <location>
        <position position="44"/>
    </location>
    <ligand>
        <name>substrate</name>
    </ligand>
</feature>
<feature type="binding site" evidence="6">
    <location>
        <position position="142"/>
    </location>
    <ligand>
        <name>substrate</name>
    </ligand>
</feature>
<dbReference type="RefSeq" id="WP_009874041.1">
    <property type="nucleotide sequence ID" value="NC_011833.1"/>
</dbReference>
<dbReference type="GO" id="GO:0006796">
    <property type="term" value="P:phosphate-containing compound metabolic process"/>
    <property type="evidence" value="ECO:0007669"/>
    <property type="project" value="InterPro"/>
</dbReference>
<dbReference type="CDD" id="cd00412">
    <property type="entry name" value="pyrophosphatase"/>
    <property type="match status" value="1"/>
</dbReference>
<dbReference type="GO" id="GO:0004427">
    <property type="term" value="F:inorganic diphosphate phosphatase activity"/>
    <property type="evidence" value="ECO:0007669"/>
    <property type="project" value="UniProtKB-UniRule"/>
</dbReference>
<organism evidence="7 8">
    <name type="scientific">Buchnera aphidicola subsp. Acyrthosiphon pisum (strain 5A)</name>
    <dbReference type="NCBI Taxonomy" id="563178"/>
    <lineage>
        <taxon>Bacteria</taxon>
        <taxon>Pseudomonadati</taxon>
        <taxon>Pseudomonadota</taxon>
        <taxon>Gammaproteobacteria</taxon>
        <taxon>Enterobacterales</taxon>
        <taxon>Erwiniaceae</taxon>
        <taxon>Buchnera</taxon>
    </lineage>
</organism>
<dbReference type="SMR" id="A0A7U3YA50"/>
<evidence type="ECO:0000256" key="2">
    <source>
        <dbReference type="ARBA" id="ARBA00022490"/>
    </source>
</evidence>
<comment type="similarity">
    <text evidence="6">Belongs to the PPase family.</text>
</comment>
<evidence type="ECO:0000256" key="5">
    <source>
        <dbReference type="ARBA" id="ARBA00022842"/>
    </source>
</evidence>
<dbReference type="InterPro" id="IPR036649">
    <property type="entry name" value="Pyrophosphatase_sf"/>
</dbReference>
<dbReference type="Proteomes" id="UP000006904">
    <property type="component" value="Chromosome"/>
</dbReference>
<evidence type="ECO:0000256" key="4">
    <source>
        <dbReference type="ARBA" id="ARBA00022801"/>
    </source>
</evidence>
<feature type="binding site" evidence="6">
    <location>
        <position position="71"/>
    </location>
    <ligand>
        <name>Mg(2+)</name>
        <dbReference type="ChEBI" id="CHEBI:18420"/>
        <label>1</label>
    </ligand>
</feature>
<name>A0A7U3YA50_BUCA5</name>
<evidence type="ECO:0000313" key="7">
    <source>
        <dbReference type="EMBL" id="ACL30464.1"/>
    </source>
</evidence>
<dbReference type="Gene3D" id="3.90.80.10">
    <property type="entry name" value="Inorganic pyrophosphatase"/>
    <property type="match status" value="1"/>
</dbReference>
<comment type="subunit">
    <text evidence="6">Homohexamer.</text>
</comment>
<evidence type="ECO:0000256" key="3">
    <source>
        <dbReference type="ARBA" id="ARBA00022723"/>
    </source>
</evidence>
<comment type="function">
    <text evidence="6">Catalyzes the hydrolysis of inorganic pyrophosphate (PPi) forming two phosphate ions.</text>
</comment>
<dbReference type="PROSITE" id="PS00387">
    <property type="entry name" value="PPASE"/>
    <property type="match status" value="1"/>
</dbReference>
<dbReference type="AlphaFoldDB" id="A0A7U3YA50"/>
<evidence type="ECO:0000256" key="6">
    <source>
        <dbReference type="HAMAP-Rule" id="MF_00209"/>
    </source>
</evidence>
<dbReference type="GO" id="GO:0000287">
    <property type="term" value="F:magnesium ion binding"/>
    <property type="evidence" value="ECO:0007669"/>
    <property type="project" value="UniProtKB-UniRule"/>
</dbReference>
<dbReference type="EC" id="3.6.1.1" evidence="6"/>
<keyword evidence="2 6" id="KW-0963">Cytoplasm</keyword>
<feature type="binding site" evidence="6">
    <location>
        <position position="71"/>
    </location>
    <ligand>
        <name>Mg(2+)</name>
        <dbReference type="ChEBI" id="CHEBI:18420"/>
        <label>2</label>
    </ligand>
</feature>
<feature type="binding site" evidence="6">
    <location>
        <position position="66"/>
    </location>
    <ligand>
        <name>Mg(2+)</name>
        <dbReference type="ChEBI" id="CHEBI:18420"/>
        <label>1</label>
    </ligand>
</feature>
<accession>A0A7U3YA50</accession>